<name>A0A2A6B816_PRIPA</name>
<dbReference type="PANTHER" id="PTHR45830:SF15">
    <property type="entry name" value="SERPENTINE RECEPTOR, CLASS I"/>
    <property type="match status" value="1"/>
</dbReference>
<reference evidence="2" key="1">
    <citation type="journal article" date="2008" name="Nat. Genet.">
        <title>The Pristionchus pacificus genome provides a unique perspective on nematode lifestyle and parasitism.</title>
        <authorList>
            <person name="Dieterich C."/>
            <person name="Clifton S.W."/>
            <person name="Schuster L.N."/>
            <person name="Chinwalla A."/>
            <person name="Delehaunty K."/>
            <person name="Dinkelacker I."/>
            <person name="Fulton L."/>
            <person name="Fulton R."/>
            <person name="Godfrey J."/>
            <person name="Minx P."/>
            <person name="Mitreva M."/>
            <person name="Roeseler W."/>
            <person name="Tian H."/>
            <person name="Witte H."/>
            <person name="Yang S.P."/>
            <person name="Wilson R.K."/>
            <person name="Sommer R.J."/>
        </authorList>
    </citation>
    <scope>NUCLEOTIDE SEQUENCE [LARGE SCALE GENOMIC DNA]</scope>
    <source>
        <strain evidence="2">PS312</strain>
    </source>
</reference>
<accession>A0A8R1YNP9</accession>
<protein>
    <submittedName>
        <fullName evidence="1">Uncharacterized protein</fullName>
    </submittedName>
</protein>
<dbReference type="EnsemblMetazoa" id="PPA35376.1">
    <property type="protein sequence ID" value="PPA35376.1"/>
    <property type="gene ID" value="WBGene00273745"/>
</dbReference>
<evidence type="ECO:0000313" key="2">
    <source>
        <dbReference type="Proteomes" id="UP000005239"/>
    </source>
</evidence>
<accession>A0A2A6B816</accession>
<sequence>MFNFALSMNAIVPYSGFSCGGPLCRIIENNSSLIAGLVSTSIVLHIPCYVFVVMHMHNATSKGLTNTLKLNNRRIAAVMAVVIAALAADVFGFAYFGRNSDDAVTIKNEPELRWLVNRTGNVLVFGPFGEAQHFKYADYAFLQKVPPSESRSSTIYMNRKLLIIRQLLKSTAAYCPTGSFTKCNSTMLVRQNCMMTCPYLRGMVAYRNATPNFITTKSLTCENGLMLNAEGKKITNLMRPTCAIRPSCNNCPEIKNEVDACPDGIECTAKYLSNNINPEDDCQRIICDRGILTMYASNKSMIYADQYLYYGRGMYCIVANRWQNYSLDGSIAGGTPYVDVNSVNCRFPIGCRSCTDPPVLITSANELPVNVSAMYEINVNAVRRADEDFECSNMTCASGYTPFFAHSSPKFDYTHLFELTCAVDGHWHYGHVYFKYISATGFLSSDVKFTCLRKL</sequence>
<proteinExistence type="predicted"/>
<dbReference type="PANTHER" id="PTHR45830">
    <property type="entry name" value="SERPENTINE RECEPTOR, CLASS I"/>
    <property type="match status" value="1"/>
</dbReference>
<keyword evidence="2" id="KW-1185">Reference proteome</keyword>
<dbReference type="Proteomes" id="UP000005239">
    <property type="component" value="Unassembled WGS sequence"/>
</dbReference>
<gene>
    <name evidence="1" type="primary">WBGene00273745</name>
</gene>
<evidence type="ECO:0000313" key="1">
    <source>
        <dbReference type="EnsemblMetazoa" id="PPA35376.1"/>
    </source>
</evidence>
<dbReference type="AlphaFoldDB" id="A0A2A6B816"/>
<reference evidence="1" key="2">
    <citation type="submission" date="2022-06" db="UniProtKB">
        <authorList>
            <consortium name="EnsemblMetazoa"/>
        </authorList>
    </citation>
    <scope>IDENTIFICATION</scope>
    <source>
        <strain evidence="1">PS312</strain>
    </source>
</reference>
<organism evidence="1 2">
    <name type="scientific">Pristionchus pacificus</name>
    <name type="common">Parasitic nematode worm</name>
    <dbReference type="NCBI Taxonomy" id="54126"/>
    <lineage>
        <taxon>Eukaryota</taxon>
        <taxon>Metazoa</taxon>
        <taxon>Ecdysozoa</taxon>
        <taxon>Nematoda</taxon>
        <taxon>Chromadorea</taxon>
        <taxon>Rhabditida</taxon>
        <taxon>Rhabditina</taxon>
        <taxon>Diplogasteromorpha</taxon>
        <taxon>Diplogasteroidea</taxon>
        <taxon>Neodiplogasteridae</taxon>
        <taxon>Pristionchus</taxon>
    </lineage>
</organism>